<sequence>MLAELDAIDGNDPVSRLRAFIAAGSYKAGDRLPAERDLTDQLGMTRSMLRKALDSLERDGAIWRHVGKGTFVASRGLDHVAASTGGSLVELGRQLTPFRMMRARLAIEPAIAKEAAINASGAALMQMNVAMERAHSVSNWQDYEIQDDIFHRAIAEGSDNLLLLALFDQLNVVRRAVAWGSVIRQSVKPAADHSSFREHEAITAAISRRDPDAAYEAMRNHLRSVSARLFEGA</sequence>
<accession>A0A317PIR8</accession>
<feature type="domain" description="HTH gntR-type" evidence="4">
    <location>
        <begin position="7"/>
        <end position="75"/>
    </location>
</feature>
<dbReference type="InterPro" id="IPR036388">
    <property type="entry name" value="WH-like_DNA-bd_sf"/>
</dbReference>
<evidence type="ECO:0000256" key="2">
    <source>
        <dbReference type="ARBA" id="ARBA00023125"/>
    </source>
</evidence>
<keyword evidence="6" id="KW-1185">Reference proteome</keyword>
<dbReference type="SMART" id="SM00345">
    <property type="entry name" value="HTH_GNTR"/>
    <property type="match status" value="1"/>
</dbReference>
<evidence type="ECO:0000313" key="5">
    <source>
        <dbReference type="EMBL" id="PWW00343.1"/>
    </source>
</evidence>
<evidence type="ECO:0000259" key="4">
    <source>
        <dbReference type="PROSITE" id="PS50949"/>
    </source>
</evidence>
<dbReference type="GO" id="GO:0003700">
    <property type="term" value="F:DNA-binding transcription factor activity"/>
    <property type="evidence" value="ECO:0007669"/>
    <property type="project" value="InterPro"/>
</dbReference>
<dbReference type="SUPFAM" id="SSF46785">
    <property type="entry name" value="Winged helix' DNA-binding domain"/>
    <property type="match status" value="1"/>
</dbReference>
<dbReference type="InterPro" id="IPR000524">
    <property type="entry name" value="Tscrpt_reg_HTH_GntR"/>
</dbReference>
<dbReference type="AlphaFoldDB" id="A0A317PIR8"/>
<dbReference type="RefSeq" id="WP_245415338.1">
    <property type="nucleotide sequence ID" value="NZ_QGTR01000003.1"/>
</dbReference>
<dbReference type="PROSITE" id="PS50949">
    <property type="entry name" value="HTH_GNTR"/>
    <property type="match status" value="1"/>
</dbReference>
<dbReference type="Pfam" id="PF00392">
    <property type="entry name" value="GntR"/>
    <property type="match status" value="1"/>
</dbReference>
<dbReference type="InterPro" id="IPR036390">
    <property type="entry name" value="WH_DNA-bd_sf"/>
</dbReference>
<comment type="caution">
    <text evidence="5">The sequence shown here is derived from an EMBL/GenBank/DDBJ whole genome shotgun (WGS) entry which is preliminary data.</text>
</comment>
<keyword evidence="3" id="KW-0804">Transcription</keyword>
<organism evidence="5 6">
    <name type="scientific">Hoeflea marina</name>
    <dbReference type="NCBI Taxonomy" id="274592"/>
    <lineage>
        <taxon>Bacteria</taxon>
        <taxon>Pseudomonadati</taxon>
        <taxon>Pseudomonadota</taxon>
        <taxon>Alphaproteobacteria</taxon>
        <taxon>Hyphomicrobiales</taxon>
        <taxon>Rhizobiaceae</taxon>
        <taxon>Hoeflea</taxon>
    </lineage>
</organism>
<keyword evidence="1" id="KW-0805">Transcription regulation</keyword>
<reference evidence="5 6" key="1">
    <citation type="submission" date="2018-05" db="EMBL/GenBank/DDBJ databases">
        <title>Genomic Encyclopedia of Type Strains, Phase IV (KMG-IV): sequencing the most valuable type-strain genomes for metagenomic binning, comparative biology and taxonomic classification.</title>
        <authorList>
            <person name="Goeker M."/>
        </authorList>
    </citation>
    <scope>NUCLEOTIDE SEQUENCE [LARGE SCALE GENOMIC DNA]</scope>
    <source>
        <strain evidence="5 6">DSM 16791</strain>
    </source>
</reference>
<dbReference type="Proteomes" id="UP000246352">
    <property type="component" value="Unassembled WGS sequence"/>
</dbReference>
<evidence type="ECO:0000256" key="3">
    <source>
        <dbReference type="ARBA" id="ARBA00023163"/>
    </source>
</evidence>
<keyword evidence="2" id="KW-0238">DNA-binding</keyword>
<name>A0A317PIR8_9HYPH</name>
<dbReference type="PANTHER" id="PTHR43537:SF5">
    <property type="entry name" value="UXU OPERON TRANSCRIPTIONAL REGULATOR"/>
    <property type="match status" value="1"/>
</dbReference>
<dbReference type="Pfam" id="PF07729">
    <property type="entry name" value="FCD"/>
    <property type="match status" value="1"/>
</dbReference>
<dbReference type="CDD" id="cd07377">
    <property type="entry name" value="WHTH_GntR"/>
    <property type="match status" value="1"/>
</dbReference>
<dbReference type="PANTHER" id="PTHR43537">
    <property type="entry name" value="TRANSCRIPTIONAL REGULATOR, GNTR FAMILY"/>
    <property type="match status" value="1"/>
</dbReference>
<dbReference type="InterPro" id="IPR008920">
    <property type="entry name" value="TF_FadR/GntR_C"/>
</dbReference>
<protein>
    <submittedName>
        <fullName evidence="5">GntR family transcriptional regulator</fullName>
    </submittedName>
</protein>
<dbReference type="GO" id="GO:0003677">
    <property type="term" value="F:DNA binding"/>
    <property type="evidence" value="ECO:0007669"/>
    <property type="project" value="UniProtKB-KW"/>
</dbReference>
<evidence type="ECO:0000313" key="6">
    <source>
        <dbReference type="Proteomes" id="UP000246352"/>
    </source>
</evidence>
<dbReference type="InterPro" id="IPR011711">
    <property type="entry name" value="GntR_C"/>
</dbReference>
<dbReference type="EMBL" id="QGTR01000003">
    <property type="protein sequence ID" value="PWW00343.1"/>
    <property type="molecule type" value="Genomic_DNA"/>
</dbReference>
<evidence type="ECO:0000256" key="1">
    <source>
        <dbReference type="ARBA" id="ARBA00023015"/>
    </source>
</evidence>
<dbReference type="SMART" id="SM00895">
    <property type="entry name" value="FCD"/>
    <property type="match status" value="1"/>
</dbReference>
<dbReference type="PRINTS" id="PR00035">
    <property type="entry name" value="HTHGNTR"/>
</dbReference>
<dbReference type="Gene3D" id="1.10.10.10">
    <property type="entry name" value="Winged helix-like DNA-binding domain superfamily/Winged helix DNA-binding domain"/>
    <property type="match status" value="1"/>
</dbReference>
<proteinExistence type="predicted"/>
<dbReference type="Gene3D" id="1.20.120.530">
    <property type="entry name" value="GntR ligand-binding domain-like"/>
    <property type="match status" value="1"/>
</dbReference>
<gene>
    <name evidence="5" type="ORF">DFR52_103546</name>
</gene>
<dbReference type="SUPFAM" id="SSF48008">
    <property type="entry name" value="GntR ligand-binding domain-like"/>
    <property type="match status" value="1"/>
</dbReference>